<gene>
    <name evidence="3" type="ORF">ACGTZG_02735</name>
</gene>
<dbReference type="Proteomes" id="UP001605989">
    <property type="component" value="Unassembled WGS sequence"/>
</dbReference>
<name>A0ABW7DNY7_9FIRM</name>
<feature type="transmembrane region" description="Helical" evidence="1">
    <location>
        <begin position="264"/>
        <end position="283"/>
    </location>
</feature>
<evidence type="ECO:0000313" key="4">
    <source>
        <dbReference type="Proteomes" id="UP001605989"/>
    </source>
</evidence>
<reference evidence="3 4" key="1">
    <citation type="submission" date="2024-10" db="EMBL/GenBank/DDBJ databases">
        <authorList>
            <person name="Sang B.-I."/>
            <person name="Prabhaharan D."/>
        </authorList>
    </citation>
    <scope>NUCLEOTIDE SEQUENCE [LARGE SCALE GENOMIC DNA]</scope>
    <source>
        <strain evidence="3 4">MH</strain>
    </source>
</reference>
<organism evidence="3 4">
    <name type="scientific">Megasphaera hexanoica</name>
    <dbReference type="NCBI Taxonomy" id="1675036"/>
    <lineage>
        <taxon>Bacteria</taxon>
        <taxon>Bacillati</taxon>
        <taxon>Bacillota</taxon>
        <taxon>Negativicutes</taxon>
        <taxon>Veillonellales</taxon>
        <taxon>Veillonellaceae</taxon>
        <taxon>Megasphaera</taxon>
    </lineage>
</organism>
<dbReference type="EMBL" id="JBIEKR010000002">
    <property type="protein sequence ID" value="MFG6272099.1"/>
    <property type="molecule type" value="Genomic_DNA"/>
</dbReference>
<evidence type="ECO:0000256" key="1">
    <source>
        <dbReference type="SAM" id="Phobius"/>
    </source>
</evidence>
<protein>
    <submittedName>
        <fullName evidence="3">SLC13 family permease</fullName>
    </submittedName>
</protein>
<evidence type="ECO:0000259" key="2">
    <source>
        <dbReference type="Pfam" id="PF07158"/>
    </source>
</evidence>
<sequence>MSMDLLAIILFLVAIILAFVRHVNIGIVALAMGVICVRIFGLTDKNLISGISSGMFCTLVGITLLFAIIKQTGALDLLAKKIVSSTGNRVWLLPITIYIAGFVIAGVGPGAIPALAIIPALAVTTAIQVGYDPLMLALIGEFGLMAGRMTSITPEAAIITNAATSAGFGDVMPTVLVCQTLVTFVYGIVVFIVFKGYKLKAPKQNLTDTKLPSFTRDQILSLLGIPLMLLLMIGFKVNIGLAAFFASAILVLCGVAKDGEALKALPWSTIIMVVAVGALLGVVNKVGGIKLMSSAISSIMTSSTAVPLMGISAGLLSLVSSALAVVYPTMMPMCPDIAAQVGGVSPVALMAAVGGGGSLAGLSPMSTGGALILAALGTNLDNFTSTQQTKVFVKLLIFAGGALVLLAIISGLTYGPIADMLYHS</sequence>
<comment type="caution">
    <text evidence="3">The sequence shown here is derived from an EMBL/GenBank/DDBJ whole genome shotgun (WGS) entry which is preliminary data.</text>
</comment>
<feature type="transmembrane region" description="Helical" evidence="1">
    <location>
        <begin position="304"/>
        <end position="327"/>
    </location>
</feature>
<feature type="domain" description="Dicarboxylate carrier MatC N-terminal" evidence="2">
    <location>
        <begin position="1"/>
        <end position="147"/>
    </location>
</feature>
<feature type="transmembrane region" description="Helical" evidence="1">
    <location>
        <begin position="174"/>
        <end position="194"/>
    </location>
</feature>
<keyword evidence="1" id="KW-1133">Transmembrane helix</keyword>
<dbReference type="RefSeq" id="WP_113856339.1">
    <property type="nucleotide sequence ID" value="NZ_CP011940.1"/>
</dbReference>
<feature type="transmembrane region" description="Helical" evidence="1">
    <location>
        <begin position="395"/>
        <end position="417"/>
    </location>
</feature>
<feature type="transmembrane region" description="Helical" evidence="1">
    <location>
        <begin position="347"/>
        <end position="374"/>
    </location>
</feature>
<keyword evidence="1" id="KW-0472">Membrane</keyword>
<feature type="transmembrane region" description="Helical" evidence="1">
    <location>
        <begin position="90"/>
        <end position="108"/>
    </location>
</feature>
<keyword evidence="4" id="KW-1185">Reference proteome</keyword>
<keyword evidence="1" id="KW-0812">Transmembrane</keyword>
<evidence type="ECO:0000313" key="3">
    <source>
        <dbReference type="EMBL" id="MFG6272099.1"/>
    </source>
</evidence>
<feature type="transmembrane region" description="Helical" evidence="1">
    <location>
        <begin position="219"/>
        <end position="252"/>
    </location>
</feature>
<dbReference type="InterPro" id="IPR009827">
    <property type="entry name" value="MatC_N"/>
</dbReference>
<dbReference type="Pfam" id="PF07158">
    <property type="entry name" value="MatC_N"/>
    <property type="match status" value="1"/>
</dbReference>
<feature type="transmembrane region" description="Helical" evidence="1">
    <location>
        <begin position="47"/>
        <end position="69"/>
    </location>
</feature>
<proteinExistence type="predicted"/>
<accession>A0ABW7DNY7</accession>